<proteinExistence type="inferred from homology"/>
<accession>A0A0U3E793</accession>
<comment type="similarity">
    <text evidence="1 10">Belongs to the TFIIB family.</text>
</comment>
<dbReference type="Gene3D" id="1.10.472.10">
    <property type="entry name" value="Cyclin-like"/>
    <property type="match status" value="1"/>
</dbReference>
<dbReference type="InterPro" id="IPR023486">
    <property type="entry name" value="TFIIB_CS"/>
</dbReference>
<feature type="binding site" evidence="10">
    <location>
        <position position="24"/>
    </location>
    <ligand>
        <name>Zn(2+)</name>
        <dbReference type="ChEBI" id="CHEBI:29105"/>
    </ligand>
</feature>
<keyword evidence="13" id="KW-0396">Initiation factor</keyword>
<dbReference type="SUPFAM" id="SSF57783">
    <property type="entry name" value="Zinc beta-ribbon"/>
    <property type="match status" value="1"/>
</dbReference>
<evidence type="ECO:0000256" key="6">
    <source>
        <dbReference type="ARBA" id="ARBA00022833"/>
    </source>
</evidence>
<dbReference type="PANTHER" id="PTHR11618">
    <property type="entry name" value="TRANSCRIPTION INITIATION FACTOR IIB-RELATED"/>
    <property type="match status" value="1"/>
</dbReference>
<dbReference type="InterPro" id="IPR023484">
    <property type="entry name" value="TFIIB_arc"/>
</dbReference>
<dbReference type="Pfam" id="PF08271">
    <property type="entry name" value="Zn_Ribbon_TF"/>
    <property type="match status" value="1"/>
</dbReference>
<evidence type="ECO:0000256" key="1">
    <source>
        <dbReference type="ARBA" id="ARBA00010857"/>
    </source>
</evidence>
<feature type="binding site" evidence="10">
    <location>
        <position position="27"/>
    </location>
    <ligand>
        <name>Zn(2+)</name>
        <dbReference type="ChEBI" id="CHEBI:29105"/>
    </ligand>
</feature>
<evidence type="ECO:0000256" key="5">
    <source>
        <dbReference type="ARBA" id="ARBA00022771"/>
    </source>
</evidence>
<evidence type="ECO:0000256" key="7">
    <source>
        <dbReference type="ARBA" id="ARBA00023015"/>
    </source>
</evidence>
<dbReference type="GeneID" id="26736012"/>
<evidence type="ECO:0000256" key="10">
    <source>
        <dbReference type="HAMAP-Rule" id="MF_00383"/>
    </source>
</evidence>
<evidence type="ECO:0000256" key="2">
    <source>
        <dbReference type="ARBA" id="ARBA00013932"/>
    </source>
</evidence>
<dbReference type="EMBL" id="CP011266">
    <property type="protein sequence ID" value="ALT68832.1"/>
    <property type="molecule type" value="Genomic_DNA"/>
</dbReference>
<dbReference type="SMART" id="SM00385">
    <property type="entry name" value="CYCLIN"/>
    <property type="match status" value="2"/>
</dbReference>
<keyword evidence="13" id="KW-0648">Protein biosynthesis</keyword>
<dbReference type="Gene3D" id="1.10.472.170">
    <property type="match status" value="1"/>
</dbReference>
<keyword evidence="3 10" id="KW-0479">Metal-binding</keyword>
<protein>
    <recommendedName>
        <fullName evidence="2 10">Transcription initiation factor IIB</fullName>
        <shortName evidence="10">TFIIB</shortName>
    </recommendedName>
</protein>
<dbReference type="InterPro" id="IPR036915">
    <property type="entry name" value="Cyclin-like_sf"/>
</dbReference>
<dbReference type="GO" id="GO:0070897">
    <property type="term" value="P:transcription preinitiation complex assembly"/>
    <property type="evidence" value="ECO:0007669"/>
    <property type="project" value="InterPro"/>
</dbReference>
<dbReference type="HAMAP" id="MF_00383">
    <property type="entry name" value="TF2B_arch"/>
    <property type="match status" value="1"/>
</dbReference>
<dbReference type="PATRIC" id="fig|230361.4.peg.1074"/>
<reference evidence="13 14" key="1">
    <citation type="submission" date="2015-04" db="EMBL/GenBank/DDBJ databases">
        <title>The complete genome sequence of the rumen methanogen Methanobrevibacter millerae SM9.</title>
        <authorList>
            <person name="Leahy S.C."/>
            <person name="Kelly W.J."/>
            <person name="Pacheco D.M."/>
            <person name="Li D."/>
            <person name="Altermann E."/>
            <person name="Attwood G.T."/>
        </authorList>
    </citation>
    <scope>NUCLEOTIDE SEQUENCE [LARGE SCALE GENOMIC DNA]</scope>
    <source>
        <strain evidence="13 14">SM9</strain>
    </source>
</reference>
<dbReference type="GO" id="GO:0017025">
    <property type="term" value="F:TBP-class protein binding"/>
    <property type="evidence" value="ECO:0007669"/>
    <property type="project" value="InterPro"/>
</dbReference>
<dbReference type="OrthoDB" id="7429at2157"/>
<organism evidence="13 14">
    <name type="scientific">Methanobrevibacter millerae</name>
    <dbReference type="NCBI Taxonomy" id="230361"/>
    <lineage>
        <taxon>Archaea</taxon>
        <taxon>Methanobacteriati</taxon>
        <taxon>Methanobacteriota</taxon>
        <taxon>Methanomada group</taxon>
        <taxon>Methanobacteria</taxon>
        <taxon>Methanobacteriales</taxon>
        <taxon>Methanobacteriaceae</taxon>
        <taxon>Methanobrevibacter</taxon>
    </lineage>
</organism>
<evidence type="ECO:0000313" key="14">
    <source>
        <dbReference type="Proteomes" id="UP000067738"/>
    </source>
</evidence>
<keyword evidence="6 10" id="KW-0862">Zinc</keyword>
<evidence type="ECO:0000256" key="9">
    <source>
        <dbReference type="ARBA" id="ARBA00053882"/>
    </source>
</evidence>
<feature type="repeat" description="2" evidence="10">
    <location>
        <begin position="226"/>
        <end position="307"/>
    </location>
</feature>
<evidence type="ECO:0000256" key="3">
    <source>
        <dbReference type="ARBA" id="ARBA00022723"/>
    </source>
</evidence>
<dbReference type="InterPro" id="IPR000812">
    <property type="entry name" value="TFIIB"/>
</dbReference>
<name>A0A0U3E793_9EURY</name>
<gene>
    <name evidence="13" type="primary">tfb2</name>
    <name evidence="10" type="synonym">tfb</name>
    <name evidence="13" type="ORF">sm9_1043</name>
</gene>
<dbReference type="PRINTS" id="PR00685">
    <property type="entry name" value="TIFACTORIIB"/>
</dbReference>
<dbReference type="AlphaFoldDB" id="A0A0U3E793"/>
<dbReference type="NCBIfam" id="NF001658">
    <property type="entry name" value="PRK00423.1"/>
    <property type="match status" value="1"/>
</dbReference>
<dbReference type="GO" id="GO:0008270">
    <property type="term" value="F:zinc ion binding"/>
    <property type="evidence" value="ECO:0007669"/>
    <property type="project" value="UniProtKB-UniRule"/>
</dbReference>
<dbReference type="GO" id="GO:0003700">
    <property type="term" value="F:DNA-binding transcription factor activity"/>
    <property type="evidence" value="ECO:0007669"/>
    <property type="project" value="UniProtKB-UniRule"/>
</dbReference>
<dbReference type="Proteomes" id="UP000067738">
    <property type="component" value="Chromosome"/>
</dbReference>
<dbReference type="KEGG" id="mmil:sm9_1043"/>
<sequence length="314" mass="35365">MKNQRVLKKRPKKVIIEENTTVSCPECSSTDFDHDSSRGEISCKHCGTVIDENMIDNGPEWRAFNHEQKNSRTRVGAPLSHAIHDHGLCTDIDFKNNCIPQKNIATFYRLRKWNKKIRISGSRERNLASALSQLDRKCSNLALPRTVRENASVMYRKALENKLIRGRTIEGVIAAVIYIACRLNRIPRTLAEVSVESEASSKEIGRTYRFLARELKIRLHPTSPADYIPRFATKLDASNDLEIKAIRIVEKSRNEGLTNGKGPSGIAAAALYIASLLVNERKSQKNVAEVAGVTEVTLRNRYKELSENLNLALI</sequence>
<feature type="binding site" evidence="10">
    <location>
        <position position="46"/>
    </location>
    <ligand>
        <name>Zn(2+)</name>
        <dbReference type="ChEBI" id="CHEBI:29105"/>
    </ligand>
</feature>
<dbReference type="RefSeq" id="WP_058739120.1">
    <property type="nucleotide sequence ID" value="NZ_CP011266.1"/>
</dbReference>
<dbReference type="Pfam" id="PF00382">
    <property type="entry name" value="TFIIB"/>
    <property type="match status" value="2"/>
</dbReference>
<feature type="repeat" description="1" evidence="10">
    <location>
        <begin position="132"/>
        <end position="215"/>
    </location>
</feature>
<dbReference type="InterPro" id="IPR013763">
    <property type="entry name" value="Cyclin-like_dom"/>
</dbReference>
<dbReference type="GO" id="GO:0003743">
    <property type="term" value="F:translation initiation factor activity"/>
    <property type="evidence" value="ECO:0007669"/>
    <property type="project" value="UniProtKB-KW"/>
</dbReference>
<dbReference type="FunFam" id="1.10.472.10:FF:000023">
    <property type="entry name" value="Transcription initiation factor IIB"/>
    <property type="match status" value="1"/>
</dbReference>
<dbReference type="InterPro" id="IPR013137">
    <property type="entry name" value="Znf_TFIIB"/>
</dbReference>
<comment type="function">
    <text evidence="9 10">Stabilizes TBP binding to an archaeal box-A promoter. Also responsible for recruiting RNA polymerase II to the pre-initiation complex (DNA-TBP-TFIIB).</text>
</comment>
<dbReference type="CDD" id="cd20549">
    <property type="entry name" value="CYCLIN_TFIIB_archaea_like_rpt1"/>
    <property type="match status" value="1"/>
</dbReference>
<evidence type="ECO:0000256" key="11">
    <source>
        <dbReference type="PROSITE-ProRule" id="PRU00469"/>
    </source>
</evidence>
<dbReference type="GO" id="GO:0097550">
    <property type="term" value="C:transcription preinitiation complex"/>
    <property type="evidence" value="ECO:0007669"/>
    <property type="project" value="TreeGrafter"/>
</dbReference>
<keyword evidence="4 10" id="KW-0677">Repeat</keyword>
<evidence type="ECO:0000259" key="12">
    <source>
        <dbReference type="PROSITE" id="PS51134"/>
    </source>
</evidence>
<dbReference type="InterPro" id="IPR013150">
    <property type="entry name" value="TFIIB_cyclin"/>
</dbReference>
<keyword evidence="14" id="KW-1185">Reference proteome</keyword>
<feature type="domain" description="TFIIB-type" evidence="12">
    <location>
        <begin position="20"/>
        <end position="51"/>
    </location>
</feature>
<keyword evidence="7 10" id="KW-0805">Transcription regulation</keyword>
<dbReference type="PROSITE" id="PS00782">
    <property type="entry name" value="TFIIB"/>
    <property type="match status" value="2"/>
</dbReference>
<dbReference type="PANTHER" id="PTHR11618:SF13">
    <property type="entry name" value="TRANSCRIPTION INITIATION FACTOR IIB"/>
    <property type="match status" value="1"/>
</dbReference>
<evidence type="ECO:0000256" key="8">
    <source>
        <dbReference type="ARBA" id="ARBA00023163"/>
    </source>
</evidence>
<keyword evidence="8 10" id="KW-0804">Transcription</keyword>
<dbReference type="SUPFAM" id="SSF47954">
    <property type="entry name" value="Cyclin-like"/>
    <property type="match status" value="2"/>
</dbReference>
<feature type="binding site" evidence="10">
    <location>
        <position position="43"/>
    </location>
    <ligand>
        <name>Zn(2+)</name>
        <dbReference type="ChEBI" id="CHEBI:29105"/>
    </ligand>
</feature>
<evidence type="ECO:0000313" key="13">
    <source>
        <dbReference type="EMBL" id="ALT68832.1"/>
    </source>
</evidence>
<dbReference type="CDD" id="cd20550">
    <property type="entry name" value="CYCLIN_TFIIB_archaea_like_rpt2"/>
    <property type="match status" value="1"/>
</dbReference>
<evidence type="ECO:0000256" key="4">
    <source>
        <dbReference type="ARBA" id="ARBA00022737"/>
    </source>
</evidence>
<keyword evidence="5 11" id="KW-0863">Zinc-finger</keyword>
<dbReference type="FunFam" id="1.10.472.170:FF:000001">
    <property type="entry name" value="Transcription initiation factor IIB"/>
    <property type="match status" value="1"/>
</dbReference>
<dbReference type="PROSITE" id="PS51134">
    <property type="entry name" value="ZF_TFIIB"/>
    <property type="match status" value="1"/>
</dbReference>